<evidence type="ECO:0000313" key="2">
    <source>
        <dbReference type="Proteomes" id="UP000018817"/>
    </source>
</evidence>
<dbReference type="EMBL" id="KI669615">
    <property type="protein sequence ID" value="ETN02766.1"/>
    <property type="molecule type" value="Genomic_DNA"/>
</dbReference>
<organism evidence="1 2">
    <name type="scientific">Phytophthora nicotianae (strain INRA-310)</name>
    <name type="common">Phytophthora parasitica</name>
    <dbReference type="NCBI Taxonomy" id="761204"/>
    <lineage>
        <taxon>Eukaryota</taxon>
        <taxon>Sar</taxon>
        <taxon>Stramenopiles</taxon>
        <taxon>Oomycota</taxon>
        <taxon>Peronosporomycetes</taxon>
        <taxon>Peronosporales</taxon>
        <taxon>Peronosporaceae</taxon>
        <taxon>Phytophthora</taxon>
    </lineage>
</organism>
<evidence type="ECO:0000313" key="1">
    <source>
        <dbReference type="EMBL" id="ETN02766.1"/>
    </source>
</evidence>
<dbReference type="AlphaFoldDB" id="W2PQ71"/>
<gene>
    <name evidence="1" type="ORF">PPTG_23887</name>
</gene>
<name>W2PQ71_PHYN3</name>
<proteinExistence type="predicted"/>
<accession>W2PQ71</accession>
<dbReference type="GeneID" id="20192486"/>
<reference evidence="2" key="1">
    <citation type="submission" date="2011-12" db="EMBL/GenBank/DDBJ databases">
        <authorList>
            <consortium name="The Broad Institute Genome Sequencing Platform"/>
            <person name="Russ C."/>
            <person name="Tyler B."/>
            <person name="Panabieres F."/>
            <person name="Shan W."/>
            <person name="Tripathy S."/>
            <person name="Grunwald N."/>
            <person name="Machado M."/>
            <person name="Young S.K."/>
            <person name="Zeng Q."/>
            <person name="Gargeya S."/>
            <person name="Fitzgerald M."/>
            <person name="Haas B."/>
            <person name="Abouelleil A."/>
            <person name="Alvarado L."/>
            <person name="Arachchi H.M."/>
            <person name="Berlin A."/>
            <person name="Chapman S.B."/>
            <person name="Gearin G."/>
            <person name="Goldberg J."/>
            <person name="Griggs A."/>
            <person name="Gujja S."/>
            <person name="Hansen M."/>
            <person name="Heiman D."/>
            <person name="Howarth C."/>
            <person name="Larimer J."/>
            <person name="Lui A."/>
            <person name="MacDonald P.J.P."/>
            <person name="McCowen C."/>
            <person name="Montmayeur A."/>
            <person name="Murphy C."/>
            <person name="Neiman D."/>
            <person name="Pearson M."/>
            <person name="Priest M."/>
            <person name="Roberts A."/>
            <person name="Saif S."/>
            <person name="Shea T."/>
            <person name="Sisk P."/>
            <person name="Stolte C."/>
            <person name="Sykes S."/>
            <person name="Wortman J."/>
            <person name="Nusbaum C."/>
            <person name="Birren B."/>
        </authorList>
    </citation>
    <scope>NUCLEOTIDE SEQUENCE [LARGE SCALE GENOMIC DNA]</scope>
    <source>
        <strain evidence="2">INRA-310</strain>
    </source>
</reference>
<protein>
    <submittedName>
        <fullName evidence="1">Uncharacterized protein</fullName>
    </submittedName>
</protein>
<sequence length="96" mass="10843">MMYGYLAKIYFPVFVCSLVGDIAAVHLTHHKVVYSIPIASLVVSVTLRRKPLHLFNRTLQHHRTVYPPRSCHGALLPRYSGMESSTIPVIPMQVTL</sequence>
<dbReference type="RefSeq" id="XP_008911981.1">
    <property type="nucleotide sequence ID" value="XM_008913733.1"/>
</dbReference>
<dbReference type="Proteomes" id="UP000018817">
    <property type="component" value="Unassembled WGS sequence"/>
</dbReference>
<dbReference type="VEuPathDB" id="FungiDB:PPTG_23887"/>
<reference evidence="1 2" key="2">
    <citation type="submission" date="2013-11" db="EMBL/GenBank/DDBJ databases">
        <title>The Genome Sequence of Phytophthora parasitica INRA-310.</title>
        <authorList>
            <consortium name="The Broad Institute Genomics Platform"/>
            <person name="Russ C."/>
            <person name="Tyler B."/>
            <person name="Panabieres F."/>
            <person name="Shan W."/>
            <person name="Tripathy S."/>
            <person name="Grunwald N."/>
            <person name="Machado M."/>
            <person name="Johnson C.S."/>
            <person name="Arredondo F."/>
            <person name="Hong C."/>
            <person name="Coffey M."/>
            <person name="Young S.K."/>
            <person name="Zeng Q."/>
            <person name="Gargeya S."/>
            <person name="Fitzgerald M."/>
            <person name="Abouelleil A."/>
            <person name="Alvarado L."/>
            <person name="Chapman S.B."/>
            <person name="Gainer-Dewar J."/>
            <person name="Goldberg J."/>
            <person name="Griggs A."/>
            <person name="Gujja S."/>
            <person name="Hansen M."/>
            <person name="Howarth C."/>
            <person name="Imamovic A."/>
            <person name="Ireland A."/>
            <person name="Larimer J."/>
            <person name="McCowan C."/>
            <person name="Murphy C."/>
            <person name="Pearson M."/>
            <person name="Poon T.W."/>
            <person name="Priest M."/>
            <person name="Roberts A."/>
            <person name="Saif S."/>
            <person name="Shea T."/>
            <person name="Sykes S."/>
            <person name="Wortman J."/>
            <person name="Nusbaum C."/>
            <person name="Birren B."/>
        </authorList>
    </citation>
    <scope>NUCLEOTIDE SEQUENCE [LARGE SCALE GENOMIC DNA]</scope>
    <source>
        <strain evidence="1 2">INRA-310</strain>
    </source>
</reference>